<dbReference type="GO" id="GO:0003677">
    <property type="term" value="F:DNA binding"/>
    <property type="evidence" value="ECO:0007669"/>
    <property type="project" value="InterPro"/>
</dbReference>
<dbReference type="KEGG" id="nod:FOH10_04230"/>
<dbReference type="RefSeq" id="WP_143979696.1">
    <property type="nucleotide sequence ID" value="NZ_CP041695.1"/>
</dbReference>
<name>A0A516NGN3_9NOCA</name>
<dbReference type="GeneID" id="80331604"/>
<dbReference type="Pfam" id="PF02575">
    <property type="entry name" value="YbaB_DNA_bd"/>
    <property type="match status" value="1"/>
</dbReference>
<dbReference type="SUPFAM" id="SSF82607">
    <property type="entry name" value="YbaB-like"/>
    <property type="match status" value="1"/>
</dbReference>
<evidence type="ECO:0000313" key="2">
    <source>
        <dbReference type="EMBL" id="QDP78060.1"/>
    </source>
</evidence>
<sequence>MERWEKDSLRAGDHAIRNRVNNILDAVDEQHARLARVVEQLDAVRCTATSADGLVEVTVDVAGVLTDVRFAAGALRNEPEKLAASVTQAGRAAARLAHDRHRELLAPVAGAAEHLPDLPDLVPGAPSLREPDEPGDLPRS</sequence>
<evidence type="ECO:0000256" key="1">
    <source>
        <dbReference type="SAM" id="MobiDB-lite"/>
    </source>
</evidence>
<dbReference type="InterPro" id="IPR036894">
    <property type="entry name" value="YbaB-like_sf"/>
</dbReference>
<dbReference type="Proteomes" id="UP000317039">
    <property type="component" value="Chromosome"/>
</dbReference>
<accession>A0A516NGN3</accession>
<feature type="compositionally biased region" description="Basic and acidic residues" evidence="1">
    <location>
        <begin position="129"/>
        <end position="140"/>
    </location>
</feature>
<protein>
    <submittedName>
        <fullName evidence="2">YbaB/EbfC family nucleoid-associated protein</fullName>
    </submittedName>
</protein>
<proteinExistence type="predicted"/>
<dbReference type="Gene3D" id="3.30.1310.10">
    <property type="entry name" value="Nucleoid-associated protein YbaB-like domain"/>
    <property type="match status" value="1"/>
</dbReference>
<evidence type="ECO:0000313" key="3">
    <source>
        <dbReference type="Proteomes" id="UP000317039"/>
    </source>
</evidence>
<feature type="region of interest" description="Disordered" evidence="1">
    <location>
        <begin position="115"/>
        <end position="140"/>
    </location>
</feature>
<gene>
    <name evidence="2" type="ORF">FOH10_04230</name>
</gene>
<organism evidence="2 3">
    <name type="scientific">Nocardia otitidiscaviarum</name>
    <dbReference type="NCBI Taxonomy" id="1823"/>
    <lineage>
        <taxon>Bacteria</taxon>
        <taxon>Bacillati</taxon>
        <taxon>Actinomycetota</taxon>
        <taxon>Actinomycetes</taxon>
        <taxon>Mycobacteriales</taxon>
        <taxon>Nocardiaceae</taxon>
        <taxon>Nocardia</taxon>
    </lineage>
</organism>
<reference evidence="2 3" key="1">
    <citation type="submission" date="2019-07" db="EMBL/GenBank/DDBJ databases">
        <title>Complete Genome Sequence and Methylome Analysis of Nocardia otitidis-caviarum NEB252.</title>
        <authorList>
            <person name="Fomenkov A."/>
            <person name="Anton B.P."/>
            <person name="Vincze T."/>
            <person name="Roberts R.J."/>
        </authorList>
    </citation>
    <scope>NUCLEOTIDE SEQUENCE [LARGE SCALE GENOMIC DNA]</scope>
    <source>
        <strain evidence="2 3">NEB252</strain>
    </source>
</reference>
<dbReference type="EMBL" id="CP041695">
    <property type="protein sequence ID" value="QDP78060.1"/>
    <property type="molecule type" value="Genomic_DNA"/>
</dbReference>
<dbReference type="InterPro" id="IPR004401">
    <property type="entry name" value="YbaB/EbfC"/>
</dbReference>
<dbReference type="AlphaFoldDB" id="A0A516NGN3"/>